<evidence type="ECO:0000313" key="6">
    <source>
        <dbReference type="EMBL" id="AQS51617.1"/>
    </source>
</evidence>
<dbReference type="InterPro" id="IPR018900">
    <property type="entry name" value="Curli_CsgE"/>
</dbReference>
<reference evidence="6 7" key="1">
    <citation type="submission" date="2017-01" db="EMBL/GenBank/DDBJ databases">
        <title>Complete Genome Sequence of Paenalcaligenes hominis, Isolated from a paraplegic Patient with neurogenic bladder.</title>
        <authorList>
            <person name="Mukhopadhyay R."/>
            <person name="Joaquin J."/>
            <person name="Hogue R."/>
            <person name="Kilaru A."/>
            <person name="Jospin G."/>
            <person name="Mars K."/>
            <person name="Eisen J.A."/>
            <person name="Chaturvedi V."/>
        </authorList>
    </citation>
    <scope>NUCLEOTIDE SEQUENCE [LARGE SCALE GENOMIC DNA]</scope>
    <source>
        <strain evidence="6 7">15S00501</strain>
    </source>
</reference>
<sequence>MQDRFLFVALCFVLGTSYAASPTQTDSSSTPTLTEKNPLPTGPQSLFDDPLKGILVNRTVTVQGHEFYHYFSMWWQHHDAASQYSLSVFERPSARWGSEVWVEHNRVIMFKTFLPPARSQTKKISEQAAAIVFENIENNELEKSLFSSDDLGPEEM</sequence>
<dbReference type="Pfam" id="PF10627">
    <property type="entry name" value="CsgE"/>
    <property type="match status" value="1"/>
</dbReference>
<evidence type="ECO:0000313" key="7">
    <source>
        <dbReference type="Proteomes" id="UP000189369"/>
    </source>
</evidence>
<comment type="function">
    <text evidence="1">May be involved in the biogenesis of curli organelles.</text>
</comment>
<dbReference type="AlphaFoldDB" id="A0A1U9K0Q7"/>
<feature type="compositionally biased region" description="Low complexity" evidence="4">
    <location>
        <begin position="21"/>
        <end position="34"/>
    </location>
</feature>
<dbReference type="EMBL" id="CP019697">
    <property type="protein sequence ID" value="AQS51617.1"/>
    <property type="molecule type" value="Genomic_DNA"/>
</dbReference>
<dbReference type="KEGG" id="phn:PAEH1_08645"/>
<dbReference type="OrthoDB" id="6869495at2"/>
<name>A0A1U9K0Q7_9BURK</name>
<gene>
    <name evidence="6" type="ORF">PAEH1_08645</name>
</gene>
<dbReference type="Proteomes" id="UP000189369">
    <property type="component" value="Chromosome"/>
</dbReference>
<feature type="signal peptide" evidence="5">
    <location>
        <begin position="1"/>
        <end position="19"/>
    </location>
</feature>
<evidence type="ECO:0000256" key="2">
    <source>
        <dbReference type="ARBA" id="ARBA00014024"/>
    </source>
</evidence>
<organism evidence="6 7">
    <name type="scientific">Paenalcaligenes hominis</name>
    <dbReference type="NCBI Taxonomy" id="643674"/>
    <lineage>
        <taxon>Bacteria</taxon>
        <taxon>Pseudomonadati</taxon>
        <taxon>Pseudomonadota</taxon>
        <taxon>Betaproteobacteria</taxon>
        <taxon>Burkholderiales</taxon>
        <taxon>Alcaligenaceae</taxon>
        <taxon>Paenalcaligenes</taxon>
    </lineage>
</organism>
<proteinExistence type="predicted"/>
<feature type="region of interest" description="Disordered" evidence="4">
    <location>
        <begin position="20"/>
        <end position="44"/>
    </location>
</feature>
<evidence type="ECO:0000256" key="3">
    <source>
        <dbReference type="ARBA" id="ARBA00022729"/>
    </source>
</evidence>
<dbReference type="STRING" id="643674.PAEH1_08645"/>
<evidence type="ECO:0000256" key="5">
    <source>
        <dbReference type="SAM" id="SignalP"/>
    </source>
</evidence>
<feature type="chain" id="PRO_5012030150" description="Curli production assembly/transport component CsgE" evidence="5">
    <location>
        <begin position="20"/>
        <end position="156"/>
    </location>
</feature>
<keyword evidence="3 5" id="KW-0732">Signal</keyword>
<protein>
    <recommendedName>
        <fullName evidence="2">Curli production assembly/transport component CsgE</fullName>
    </recommendedName>
</protein>
<accession>A0A1U9K0Q7</accession>
<evidence type="ECO:0000256" key="4">
    <source>
        <dbReference type="SAM" id="MobiDB-lite"/>
    </source>
</evidence>
<evidence type="ECO:0000256" key="1">
    <source>
        <dbReference type="ARBA" id="ARBA00003989"/>
    </source>
</evidence>